<name>A0A8J3UDR4_9ACTN</name>
<feature type="transmembrane region" description="Helical" evidence="1">
    <location>
        <begin position="21"/>
        <end position="39"/>
    </location>
</feature>
<dbReference type="AlphaFoldDB" id="A0A8J3UDR4"/>
<dbReference type="GO" id="GO:0005886">
    <property type="term" value="C:plasma membrane"/>
    <property type="evidence" value="ECO:0007669"/>
    <property type="project" value="TreeGrafter"/>
</dbReference>
<keyword evidence="1" id="KW-0472">Membrane</keyword>
<proteinExistence type="predicted"/>
<evidence type="ECO:0000313" key="2">
    <source>
        <dbReference type="EMBL" id="GII37170.1"/>
    </source>
</evidence>
<evidence type="ECO:0000256" key="1">
    <source>
        <dbReference type="SAM" id="Phobius"/>
    </source>
</evidence>
<reference evidence="2 3" key="1">
    <citation type="submission" date="2021-01" db="EMBL/GenBank/DDBJ databases">
        <title>Whole genome shotgun sequence of Planotetraspora phitsanulokensis NBRC 104273.</title>
        <authorList>
            <person name="Komaki H."/>
            <person name="Tamura T."/>
        </authorList>
    </citation>
    <scope>NUCLEOTIDE SEQUENCE [LARGE SCALE GENOMIC DNA]</scope>
    <source>
        <strain evidence="2 3">NBRC 104273</strain>
    </source>
</reference>
<dbReference type="PANTHER" id="PTHR32309">
    <property type="entry name" value="TYROSINE-PROTEIN KINASE"/>
    <property type="match status" value="1"/>
</dbReference>
<feature type="transmembrane region" description="Helical" evidence="1">
    <location>
        <begin position="238"/>
        <end position="259"/>
    </location>
</feature>
<keyword evidence="3" id="KW-1185">Reference proteome</keyword>
<dbReference type="EMBL" id="BOOP01000008">
    <property type="protein sequence ID" value="GII37170.1"/>
    <property type="molecule type" value="Genomic_DNA"/>
</dbReference>
<keyword evidence="1" id="KW-1133">Transmembrane helix</keyword>
<accession>A0A8J3UDR4</accession>
<organism evidence="2 3">
    <name type="scientific">Planotetraspora phitsanulokensis</name>
    <dbReference type="NCBI Taxonomy" id="575192"/>
    <lineage>
        <taxon>Bacteria</taxon>
        <taxon>Bacillati</taxon>
        <taxon>Actinomycetota</taxon>
        <taxon>Actinomycetes</taxon>
        <taxon>Streptosporangiales</taxon>
        <taxon>Streptosporangiaceae</taxon>
        <taxon>Planotetraspora</taxon>
    </lineage>
</organism>
<gene>
    <name evidence="2" type="ORF">Pph01_21730</name>
</gene>
<keyword evidence="1" id="KW-0812">Transmembrane</keyword>
<sequence>MILSPHSRDIAEYGSVLRRRWQVFLSCLVTGMIGGVVLLTETPVSYTSTAQVQVFPTGMQEQLNLITPRQREPLNLDTESQIAQSTVVASIAAQDLKYTDPEGLREMVGVDVPPNSAILSISFTTTDPGSAAKGAQAFADAYLRNRLSSATDALAADQKVIAAKLRQVNADLAKAAAAVPLQPPGSAARTVAAHRQTVLARQASTLTVKYDALKTVAITPGTVISPARPPVEPSAPSAPIYLGSGLFLGLLCGAGAAFARDRLDTRLRRPGDVERLTGLPMLAETAGRPETTISRELAAVAVTALGDGRHTLLLDDLGDEGHGRSMAEGLRTALAPVAPISVVTERGTGADAAMLLAPLGLATSADVAEAVRHLARQGVRVLGVVAVPPAPAAPVPGQAEQVT</sequence>
<dbReference type="PANTHER" id="PTHR32309:SF13">
    <property type="entry name" value="FERRIC ENTEROBACTIN TRANSPORT PROTEIN FEPE"/>
    <property type="match status" value="1"/>
</dbReference>
<dbReference type="GO" id="GO:0004713">
    <property type="term" value="F:protein tyrosine kinase activity"/>
    <property type="evidence" value="ECO:0007669"/>
    <property type="project" value="TreeGrafter"/>
</dbReference>
<comment type="caution">
    <text evidence="2">The sequence shown here is derived from an EMBL/GenBank/DDBJ whole genome shotgun (WGS) entry which is preliminary data.</text>
</comment>
<dbReference type="Proteomes" id="UP000622547">
    <property type="component" value="Unassembled WGS sequence"/>
</dbReference>
<evidence type="ECO:0000313" key="3">
    <source>
        <dbReference type="Proteomes" id="UP000622547"/>
    </source>
</evidence>
<dbReference type="InterPro" id="IPR050445">
    <property type="entry name" value="Bact_polysacc_biosynth/exp"/>
</dbReference>
<protein>
    <recommendedName>
        <fullName evidence="4">Polysaccharide chain length determinant N-terminal domain-containing protein</fullName>
    </recommendedName>
</protein>
<evidence type="ECO:0008006" key="4">
    <source>
        <dbReference type="Google" id="ProtNLM"/>
    </source>
</evidence>